<feature type="domain" description="STAS" evidence="6">
    <location>
        <begin position="459"/>
        <end position="572"/>
    </location>
</feature>
<dbReference type="RefSeq" id="WP_224416101.1">
    <property type="nucleotide sequence ID" value="NZ_JAGXFC010000001.1"/>
</dbReference>
<feature type="transmembrane region" description="Helical" evidence="5">
    <location>
        <begin position="375"/>
        <end position="394"/>
    </location>
</feature>
<dbReference type="PROSITE" id="PS50801">
    <property type="entry name" value="STAS"/>
    <property type="match status" value="1"/>
</dbReference>
<feature type="transmembrane region" description="Helical" evidence="5">
    <location>
        <begin position="222"/>
        <end position="255"/>
    </location>
</feature>
<comment type="subcellular location">
    <subcellularLocation>
        <location evidence="1">Membrane</location>
        <topology evidence="1">Multi-pass membrane protein</topology>
    </subcellularLocation>
</comment>
<evidence type="ECO:0000313" key="8">
    <source>
        <dbReference type="Proteomes" id="UP001319883"/>
    </source>
</evidence>
<feature type="transmembrane region" description="Helical" evidence="5">
    <location>
        <begin position="311"/>
        <end position="329"/>
    </location>
</feature>
<sequence>MKRSGEHPLARWLPILDWGRRYDRHRLTDDLLAALIVTLMLVPQALAYAMLAGLPPVTGLYASLLPLAIYTLLGSSSTLSVGPMAVVSLMTAAALGRVAEAGSADYVAAALVLALLSGVILLVMGLCRLGFLVNFLSHPVMTGFVSASGVLIAASQLKHLLGVPLSGSTLPALLDGLPQAIAGLGMATPLVGLGSLAMLWSLRRWGRGGLMRLGVPGRAAALLLKLAPIVTIVVAALVAGAAGWLGHGVAVIGTIPAGLPPLGLPTGEPELWRTLLWPAVLISIVGYVESVSVAQALAVRRGERLEPDQELIGLGGANLAAAFSGGMPITGGFSRSVVNFDAGARTPAAGAFTALGILLVMLTFSPWLERLPMASLAATIIIAVLSLVDLPAFVRVWRYARGEGVAMVATVAATLFGGVEIGILVGVGLSLALHLYGTSRPHTAEVGRVPGTEHFRNVRRHAVETDARVAILRVDESLYFANVRHLEDRVTAVVNRQPPPRHLVLTCQAINVIDATALESLEALNRRLAAAGIGLHLAEVKGPVMDRLEDTSLMKTLNGRVFLSTFEAWQMLLRSTIAQPAAGGATVRHRATSGEQGPCV</sequence>
<feature type="transmembrane region" description="Helical" evidence="5">
    <location>
        <begin position="275"/>
        <end position="299"/>
    </location>
</feature>
<feature type="transmembrane region" description="Helical" evidence="5">
    <location>
        <begin position="177"/>
        <end position="202"/>
    </location>
</feature>
<accession>A0ABS7WX81</accession>
<evidence type="ECO:0000256" key="2">
    <source>
        <dbReference type="ARBA" id="ARBA00022692"/>
    </source>
</evidence>
<dbReference type="InterPro" id="IPR036513">
    <property type="entry name" value="STAS_dom_sf"/>
</dbReference>
<protein>
    <submittedName>
        <fullName evidence="7">Sulfate permease</fullName>
    </submittedName>
</protein>
<keyword evidence="8" id="KW-1185">Reference proteome</keyword>
<feature type="transmembrane region" description="Helical" evidence="5">
    <location>
        <begin position="106"/>
        <end position="127"/>
    </location>
</feature>
<dbReference type="Pfam" id="PF01740">
    <property type="entry name" value="STAS"/>
    <property type="match status" value="1"/>
</dbReference>
<evidence type="ECO:0000256" key="4">
    <source>
        <dbReference type="ARBA" id="ARBA00023136"/>
    </source>
</evidence>
<evidence type="ECO:0000313" key="7">
    <source>
        <dbReference type="EMBL" id="MBZ9566955.1"/>
    </source>
</evidence>
<dbReference type="PANTHER" id="PTHR11814">
    <property type="entry name" value="SULFATE TRANSPORTER"/>
    <property type="match status" value="1"/>
</dbReference>
<evidence type="ECO:0000256" key="3">
    <source>
        <dbReference type="ARBA" id="ARBA00022989"/>
    </source>
</evidence>
<evidence type="ECO:0000256" key="1">
    <source>
        <dbReference type="ARBA" id="ARBA00004141"/>
    </source>
</evidence>
<dbReference type="CDD" id="cd07042">
    <property type="entry name" value="STAS_SulP_like_sulfate_transporter"/>
    <property type="match status" value="1"/>
</dbReference>
<organism evidence="7 8">
    <name type="scientific">Modicisalibacter tunisiensis</name>
    <dbReference type="NCBI Taxonomy" id="390637"/>
    <lineage>
        <taxon>Bacteria</taxon>
        <taxon>Pseudomonadati</taxon>
        <taxon>Pseudomonadota</taxon>
        <taxon>Gammaproteobacteria</taxon>
        <taxon>Oceanospirillales</taxon>
        <taxon>Halomonadaceae</taxon>
        <taxon>Modicisalibacter</taxon>
    </lineage>
</organism>
<dbReference type="InterPro" id="IPR001902">
    <property type="entry name" value="SLC26A/SulP_fam"/>
</dbReference>
<evidence type="ECO:0000259" key="6">
    <source>
        <dbReference type="PROSITE" id="PS50801"/>
    </source>
</evidence>
<gene>
    <name evidence="7" type="primary">sulP</name>
    <name evidence="7" type="ORF">KGQ91_04540</name>
</gene>
<feature type="transmembrane region" description="Helical" evidence="5">
    <location>
        <begin position="31"/>
        <end position="51"/>
    </location>
</feature>
<dbReference type="EMBL" id="JAGXFD010000001">
    <property type="protein sequence ID" value="MBZ9566955.1"/>
    <property type="molecule type" value="Genomic_DNA"/>
</dbReference>
<comment type="caution">
    <text evidence="7">The sequence shown here is derived from an EMBL/GenBank/DDBJ whole genome shotgun (WGS) entry which is preliminary data.</text>
</comment>
<keyword evidence="3 5" id="KW-1133">Transmembrane helix</keyword>
<proteinExistence type="predicted"/>
<feature type="transmembrane region" description="Helical" evidence="5">
    <location>
        <begin position="349"/>
        <end position="368"/>
    </location>
</feature>
<reference evidence="7 8" key="1">
    <citation type="submission" date="2021-05" db="EMBL/GenBank/DDBJ databases">
        <title>Petroleum and Energy Research Collection (APPE): ex situ preservation of microbial diversity associated with the oil industry and exploitation of its biotechnological potential.</title>
        <authorList>
            <person name="Paixao C.T.M."/>
            <person name="Gomes M.B."/>
            <person name="Oliveira V.M."/>
        </authorList>
    </citation>
    <scope>NUCLEOTIDE SEQUENCE [LARGE SCALE GENOMIC DNA]</scope>
    <source>
        <strain evidence="7 8">LIT2</strain>
    </source>
</reference>
<dbReference type="InterPro" id="IPR002645">
    <property type="entry name" value="STAS_dom"/>
</dbReference>
<evidence type="ECO:0000256" key="5">
    <source>
        <dbReference type="SAM" id="Phobius"/>
    </source>
</evidence>
<keyword evidence="2 5" id="KW-0812">Transmembrane</keyword>
<feature type="transmembrane region" description="Helical" evidence="5">
    <location>
        <begin position="406"/>
        <end position="433"/>
    </location>
</feature>
<dbReference type="Proteomes" id="UP001319883">
    <property type="component" value="Unassembled WGS sequence"/>
</dbReference>
<dbReference type="NCBIfam" id="TIGR00815">
    <property type="entry name" value="sulP"/>
    <property type="match status" value="1"/>
</dbReference>
<keyword evidence="4 5" id="KW-0472">Membrane</keyword>
<dbReference type="SUPFAM" id="SSF52091">
    <property type="entry name" value="SpoIIaa-like"/>
    <property type="match status" value="1"/>
</dbReference>
<dbReference type="Gene3D" id="3.30.750.24">
    <property type="entry name" value="STAS domain"/>
    <property type="match status" value="1"/>
</dbReference>
<name>A0ABS7WX81_9GAMM</name>
<dbReference type="InterPro" id="IPR011547">
    <property type="entry name" value="SLC26A/SulP_dom"/>
</dbReference>
<dbReference type="Pfam" id="PF00916">
    <property type="entry name" value="Sulfate_transp"/>
    <property type="match status" value="1"/>
</dbReference>